<organism evidence="19 20">
    <name type="scientific">Candidatus Solincola sediminis</name>
    <dbReference type="NCBI Taxonomy" id="1797199"/>
    <lineage>
        <taxon>Bacteria</taxon>
        <taxon>Bacillati</taxon>
        <taxon>Actinomycetota</taxon>
        <taxon>Candidatus Geothermincolia</taxon>
        <taxon>Candidatus Geothermincolales</taxon>
        <taxon>Candidatus Geothermincolaceae</taxon>
        <taxon>Candidatus Solincola</taxon>
    </lineage>
</organism>
<evidence type="ECO:0000256" key="5">
    <source>
        <dbReference type="ARBA" id="ARBA00022553"/>
    </source>
</evidence>
<evidence type="ECO:0000256" key="17">
    <source>
        <dbReference type="RuleBase" id="RU362081"/>
    </source>
</evidence>
<evidence type="ECO:0000256" key="2">
    <source>
        <dbReference type="ARBA" id="ARBA00006024"/>
    </source>
</evidence>
<dbReference type="GO" id="GO:0016887">
    <property type="term" value="F:ATP hydrolysis activity"/>
    <property type="evidence" value="ECO:0007669"/>
    <property type="project" value="InterPro"/>
</dbReference>
<dbReference type="STRING" id="1797197.A2Y75_07610"/>
<dbReference type="SFLD" id="SFLDG00002">
    <property type="entry name" value="C1.7:_P-type_atpase_like"/>
    <property type="match status" value="1"/>
</dbReference>
<dbReference type="Pfam" id="PF00122">
    <property type="entry name" value="E1-E2_ATPase"/>
    <property type="match status" value="1"/>
</dbReference>
<evidence type="ECO:0000313" key="19">
    <source>
        <dbReference type="EMBL" id="OFW57314.1"/>
    </source>
</evidence>
<dbReference type="PRINTS" id="PR00120">
    <property type="entry name" value="HATPASE"/>
</dbReference>
<dbReference type="InterPro" id="IPR023214">
    <property type="entry name" value="HAD_sf"/>
</dbReference>
<dbReference type="InterPro" id="IPR023299">
    <property type="entry name" value="ATPase_P-typ_cyto_dom_N"/>
</dbReference>
<evidence type="ECO:0000256" key="16">
    <source>
        <dbReference type="ARBA" id="ARBA00023136"/>
    </source>
</evidence>
<dbReference type="InterPro" id="IPR001757">
    <property type="entry name" value="P_typ_ATPase"/>
</dbReference>
<evidence type="ECO:0000256" key="3">
    <source>
        <dbReference type="ARBA" id="ARBA00022448"/>
    </source>
</evidence>
<feature type="transmembrane region" description="Helical" evidence="17">
    <location>
        <begin position="9"/>
        <end position="30"/>
    </location>
</feature>
<keyword evidence="5" id="KW-0597">Phosphoprotein</keyword>
<dbReference type="NCBIfam" id="TIGR01512">
    <property type="entry name" value="ATPase-IB2_Cd"/>
    <property type="match status" value="1"/>
</dbReference>
<dbReference type="SFLD" id="SFLDS00003">
    <property type="entry name" value="Haloacid_Dehalogenase"/>
    <property type="match status" value="1"/>
</dbReference>
<keyword evidence="7 17" id="KW-0479">Metal-binding</keyword>
<dbReference type="InterPro" id="IPR008250">
    <property type="entry name" value="ATPase_P-typ_transduc_dom_A_sf"/>
</dbReference>
<dbReference type="Pfam" id="PF00702">
    <property type="entry name" value="Hydrolase"/>
    <property type="match status" value="1"/>
</dbReference>
<comment type="similarity">
    <text evidence="2 17">Belongs to the cation transport ATPase (P-type) (TC 3.A.3) family. Type IB subfamily.</text>
</comment>
<evidence type="ECO:0000313" key="20">
    <source>
        <dbReference type="Proteomes" id="UP000177876"/>
    </source>
</evidence>
<feature type="transmembrane region" description="Helical" evidence="17">
    <location>
        <begin position="73"/>
        <end position="95"/>
    </location>
</feature>
<feature type="transmembrane region" description="Helical" evidence="17">
    <location>
        <begin position="620"/>
        <end position="640"/>
    </location>
</feature>
<feature type="transmembrane region" description="Helical" evidence="17">
    <location>
        <begin position="288"/>
        <end position="315"/>
    </location>
</feature>
<dbReference type="NCBIfam" id="TIGR01511">
    <property type="entry name" value="ATPase-IB1_Cu"/>
    <property type="match status" value="1"/>
</dbReference>
<dbReference type="PANTHER" id="PTHR43520">
    <property type="entry name" value="ATP7, ISOFORM B"/>
    <property type="match status" value="1"/>
</dbReference>
<comment type="caution">
    <text evidence="19">The sequence shown here is derived from an EMBL/GenBank/DDBJ whole genome shotgun (WGS) entry which is preliminary data.</text>
</comment>
<dbReference type="GO" id="GO:0005524">
    <property type="term" value="F:ATP binding"/>
    <property type="evidence" value="ECO:0007669"/>
    <property type="project" value="UniProtKB-UniRule"/>
</dbReference>
<dbReference type="SUPFAM" id="SSF81653">
    <property type="entry name" value="Calcium ATPase, transduction domain A"/>
    <property type="match status" value="1"/>
</dbReference>
<evidence type="ECO:0000259" key="18">
    <source>
        <dbReference type="Pfam" id="PF00122"/>
    </source>
</evidence>
<dbReference type="PRINTS" id="PR00119">
    <property type="entry name" value="CATATPASE"/>
</dbReference>
<gene>
    <name evidence="19" type="ORF">A2Y75_07610</name>
</gene>
<dbReference type="InterPro" id="IPR027256">
    <property type="entry name" value="P-typ_ATPase_IB"/>
</dbReference>
<dbReference type="Gene3D" id="2.70.150.10">
    <property type="entry name" value="Calcium-transporting ATPase, cytoplasmic transduction domain A"/>
    <property type="match status" value="1"/>
</dbReference>
<keyword evidence="16 17" id="KW-0472">Membrane</keyword>
<feature type="transmembrane region" description="Helical" evidence="17">
    <location>
        <begin position="254"/>
        <end position="276"/>
    </location>
</feature>
<keyword evidence="15" id="KW-0406">Ion transport</keyword>
<evidence type="ECO:0000256" key="1">
    <source>
        <dbReference type="ARBA" id="ARBA00004651"/>
    </source>
</evidence>
<evidence type="ECO:0000256" key="15">
    <source>
        <dbReference type="ARBA" id="ARBA00023065"/>
    </source>
</evidence>
<dbReference type="InterPro" id="IPR036412">
    <property type="entry name" value="HAD-like_sf"/>
</dbReference>
<dbReference type="PROSITE" id="PS00154">
    <property type="entry name" value="ATPASE_E1_E2"/>
    <property type="match status" value="1"/>
</dbReference>
<dbReference type="AlphaFoldDB" id="A0A1F2WKG0"/>
<dbReference type="SFLD" id="SFLDF00027">
    <property type="entry name" value="p-type_atpase"/>
    <property type="match status" value="1"/>
</dbReference>
<evidence type="ECO:0000256" key="4">
    <source>
        <dbReference type="ARBA" id="ARBA00022475"/>
    </source>
</evidence>
<dbReference type="InterPro" id="IPR059000">
    <property type="entry name" value="ATPase_P-type_domA"/>
</dbReference>
<feature type="transmembrane region" description="Helical" evidence="17">
    <location>
        <begin position="42"/>
        <end position="61"/>
    </location>
</feature>
<dbReference type="PANTHER" id="PTHR43520:SF5">
    <property type="entry name" value="CATION-TRANSPORTING P-TYPE ATPASE-RELATED"/>
    <property type="match status" value="1"/>
</dbReference>
<dbReference type="SUPFAM" id="SSF81665">
    <property type="entry name" value="Calcium ATPase, transmembrane domain M"/>
    <property type="match status" value="1"/>
</dbReference>
<keyword evidence="4 17" id="KW-1003">Cell membrane</keyword>
<evidence type="ECO:0000256" key="10">
    <source>
        <dbReference type="ARBA" id="ARBA00022840"/>
    </source>
</evidence>
<evidence type="ECO:0000256" key="14">
    <source>
        <dbReference type="ARBA" id="ARBA00023008"/>
    </source>
</evidence>
<dbReference type="SUPFAM" id="SSF56784">
    <property type="entry name" value="HAD-like"/>
    <property type="match status" value="1"/>
</dbReference>
<dbReference type="InterPro" id="IPR044492">
    <property type="entry name" value="P_typ_ATPase_HD_dom"/>
</dbReference>
<evidence type="ECO:0000256" key="8">
    <source>
        <dbReference type="ARBA" id="ARBA00022741"/>
    </source>
</evidence>
<keyword evidence="14" id="KW-0186">Copper</keyword>
<keyword evidence="12" id="KW-1278">Translocase</keyword>
<dbReference type="FunFam" id="2.70.150.10:FF:000020">
    <property type="entry name" value="Copper-exporting P-type ATPase A"/>
    <property type="match status" value="1"/>
</dbReference>
<keyword evidence="6 17" id="KW-0812">Transmembrane</keyword>
<dbReference type="InterPro" id="IPR018303">
    <property type="entry name" value="ATPase_P-typ_P_site"/>
</dbReference>
<accession>A0A1F2WKG0</accession>
<feature type="transmembrane region" description="Helical" evidence="17">
    <location>
        <begin position="101"/>
        <end position="119"/>
    </location>
</feature>
<dbReference type="GO" id="GO:0043682">
    <property type="term" value="F:P-type divalent copper transporter activity"/>
    <property type="evidence" value="ECO:0007669"/>
    <property type="project" value="TreeGrafter"/>
</dbReference>
<keyword evidence="9" id="KW-0187">Copper transport</keyword>
<dbReference type="EMBL" id="MELK01000035">
    <property type="protein sequence ID" value="OFW57314.1"/>
    <property type="molecule type" value="Genomic_DNA"/>
</dbReference>
<keyword evidence="11" id="KW-0460">Magnesium</keyword>
<keyword evidence="10 17" id="KW-0067">ATP-binding</keyword>
<evidence type="ECO:0000256" key="7">
    <source>
        <dbReference type="ARBA" id="ARBA00022723"/>
    </source>
</evidence>
<dbReference type="GO" id="GO:0005886">
    <property type="term" value="C:plasma membrane"/>
    <property type="evidence" value="ECO:0007669"/>
    <property type="project" value="UniProtKB-SubCell"/>
</dbReference>
<feature type="domain" description="P-type ATPase A" evidence="18">
    <location>
        <begin position="136"/>
        <end position="237"/>
    </location>
</feature>
<feature type="transmembrane region" description="Helical" evidence="17">
    <location>
        <begin position="595"/>
        <end position="614"/>
    </location>
</feature>
<proteinExistence type="inferred from homology"/>
<dbReference type="Proteomes" id="UP000177876">
    <property type="component" value="Unassembled WGS sequence"/>
</dbReference>
<keyword evidence="3" id="KW-0813">Transport</keyword>
<evidence type="ECO:0000256" key="6">
    <source>
        <dbReference type="ARBA" id="ARBA00022692"/>
    </source>
</evidence>
<dbReference type="GO" id="GO:0055070">
    <property type="term" value="P:copper ion homeostasis"/>
    <property type="evidence" value="ECO:0007669"/>
    <property type="project" value="TreeGrafter"/>
</dbReference>
<reference evidence="19 20" key="1">
    <citation type="journal article" date="2016" name="Nat. Commun.">
        <title>Thousands of microbial genomes shed light on interconnected biogeochemical processes in an aquifer system.</title>
        <authorList>
            <person name="Anantharaman K."/>
            <person name="Brown C.T."/>
            <person name="Hug L.A."/>
            <person name="Sharon I."/>
            <person name="Castelle C.J."/>
            <person name="Probst A.J."/>
            <person name="Thomas B.C."/>
            <person name="Singh A."/>
            <person name="Wilkins M.J."/>
            <person name="Karaoz U."/>
            <person name="Brodie E.L."/>
            <person name="Williams K.H."/>
            <person name="Hubbard S.S."/>
            <person name="Banfield J.F."/>
        </authorList>
    </citation>
    <scope>NUCLEOTIDE SEQUENCE [LARGE SCALE GENOMIC DNA]</scope>
</reference>
<dbReference type="NCBIfam" id="TIGR01525">
    <property type="entry name" value="ATPase-IB_hvy"/>
    <property type="match status" value="1"/>
</dbReference>
<dbReference type="NCBIfam" id="TIGR01494">
    <property type="entry name" value="ATPase_P-type"/>
    <property type="match status" value="1"/>
</dbReference>
<name>A0A1F2WKG0_9ACTN</name>
<dbReference type="GO" id="GO:0005507">
    <property type="term" value="F:copper ion binding"/>
    <property type="evidence" value="ECO:0007669"/>
    <property type="project" value="TreeGrafter"/>
</dbReference>
<dbReference type="Gene3D" id="3.40.1110.10">
    <property type="entry name" value="Calcium-transporting ATPase, cytoplasmic domain N"/>
    <property type="match status" value="1"/>
</dbReference>
<dbReference type="Gene3D" id="3.40.50.1000">
    <property type="entry name" value="HAD superfamily/HAD-like"/>
    <property type="match status" value="1"/>
</dbReference>
<keyword evidence="8 17" id="KW-0547">Nucleotide-binding</keyword>
<evidence type="ECO:0000256" key="9">
    <source>
        <dbReference type="ARBA" id="ARBA00022796"/>
    </source>
</evidence>
<evidence type="ECO:0000256" key="12">
    <source>
        <dbReference type="ARBA" id="ARBA00022967"/>
    </source>
</evidence>
<keyword evidence="13 17" id="KW-1133">Transmembrane helix</keyword>
<evidence type="ECO:0000256" key="11">
    <source>
        <dbReference type="ARBA" id="ARBA00022842"/>
    </source>
</evidence>
<dbReference type="InterPro" id="IPR023298">
    <property type="entry name" value="ATPase_P-typ_TM_dom_sf"/>
</dbReference>
<protein>
    <submittedName>
        <fullName evidence="19">ATPase</fullName>
    </submittedName>
</protein>
<sequence length="652" mass="70394">MVSDFRRRFWISLAITVPILILSPGVQRIFNVEETLRFRGQSYFLFALASAVYFYGGWPFLTGMIRELRKLRTGMMTLVALAISIAYIYSSAVVFGLEGDVLFWELATLIDIMLLGHWLEMRSVMGASGALQKLAELLPKQAHRLGAAGEIEDVPLESLHEGDRVLVRPGEKIPVDGKIVKGETSVDLSLLTGESKPLRKGVDDQLIGGSINGEGAVQMVIEKTGADTYLSQVIETVRRAQESRSRSQDLADRAAFVLTLIAIIGGAATLATWLALGYTFEFGITRSVAVMVIACPHALGLAIPLVVSVSTTIAASRGFLIRDRSAFERARLIEVVVFDKTGTLTKGSFGVMNVLSLDDEKNEDGILQLMAAVESGSEHTIARAIVNEAQSRGLNIEASENFSAIPGRGAKARVRGREIVVASPGYVRELGSQISNAGVEQARERGETVVYLLEEDKPIGAVALADVVREESMEAVRDLRAAGIRCMMITGDSKTVAQRVSEELGLADFFAEVLPQEKSQRIKELQERGLVVAMVGDGINDAPALVQADVGIAIGAGTDVAIESADIVLARNDPRDVVQIIGLGKITYRKMVQNLGWATGYNFFAIPLAAGVLYPVGVTLSPAIGAVLMSLSTIIVAFNARWLKPPRQSRLV</sequence>
<evidence type="ECO:0000256" key="13">
    <source>
        <dbReference type="ARBA" id="ARBA00022989"/>
    </source>
</evidence>
<comment type="subcellular location">
    <subcellularLocation>
        <location evidence="1">Cell membrane</location>
        <topology evidence="1">Multi-pass membrane protein</topology>
    </subcellularLocation>
</comment>